<dbReference type="AlphaFoldDB" id="A0A0F6WAC2"/>
<gene>
    <name evidence="1" type="ORF">DB32_008630</name>
</gene>
<keyword evidence="2" id="KW-1185">Reference proteome</keyword>
<dbReference type="KEGG" id="samy:DB32_008630"/>
<name>A0A0F6WAC2_9BACT</name>
<evidence type="ECO:0000313" key="2">
    <source>
        <dbReference type="Proteomes" id="UP000034883"/>
    </source>
</evidence>
<proteinExistence type="predicted"/>
<reference evidence="1 2" key="1">
    <citation type="submission" date="2015-03" db="EMBL/GenBank/DDBJ databases">
        <title>Genome assembly of Sandaracinus amylolyticus DSM 53668.</title>
        <authorList>
            <person name="Sharma G."/>
            <person name="Subramanian S."/>
        </authorList>
    </citation>
    <scope>NUCLEOTIDE SEQUENCE [LARGE SCALE GENOMIC DNA]</scope>
    <source>
        <strain evidence="1 2">DSM 53668</strain>
    </source>
</reference>
<sequence length="46" mass="5035">MSSRVIDPAEMSHGSWNAERAVLLTRCSAGADRKRIPDPSAWFGTC</sequence>
<evidence type="ECO:0000313" key="1">
    <source>
        <dbReference type="EMBL" id="AKF11481.1"/>
    </source>
</evidence>
<organism evidence="1 2">
    <name type="scientific">Sandaracinus amylolyticus</name>
    <dbReference type="NCBI Taxonomy" id="927083"/>
    <lineage>
        <taxon>Bacteria</taxon>
        <taxon>Pseudomonadati</taxon>
        <taxon>Myxococcota</taxon>
        <taxon>Polyangia</taxon>
        <taxon>Polyangiales</taxon>
        <taxon>Sandaracinaceae</taxon>
        <taxon>Sandaracinus</taxon>
    </lineage>
</organism>
<dbReference type="Proteomes" id="UP000034883">
    <property type="component" value="Chromosome"/>
</dbReference>
<dbReference type="STRING" id="927083.DB32_008630"/>
<dbReference type="EMBL" id="CP011125">
    <property type="protein sequence ID" value="AKF11481.1"/>
    <property type="molecule type" value="Genomic_DNA"/>
</dbReference>
<protein>
    <submittedName>
        <fullName evidence="1">Uncharacterized protein</fullName>
    </submittedName>
</protein>
<accession>A0A0F6WAC2</accession>